<evidence type="ECO:0000313" key="2">
    <source>
        <dbReference type="EMBL" id="WVZ03977.1"/>
    </source>
</evidence>
<dbReference type="GO" id="GO:0003723">
    <property type="term" value="F:RNA binding"/>
    <property type="evidence" value="ECO:0007669"/>
    <property type="project" value="InterPro"/>
</dbReference>
<dbReference type="GO" id="GO:0003743">
    <property type="term" value="F:translation initiation factor activity"/>
    <property type="evidence" value="ECO:0007669"/>
    <property type="project" value="InterPro"/>
</dbReference>
<dbReference type="SUPFAM" id="SSF116742">
    <property type="entry name" value="eIF2alpha middle domain-like"/>
    <property type="match status" value="1"/>
</dbReference>
<dbReference type="Gene3D" id="1.10.150.190">
    <property type="entry name" value="Translation initiation factor 2, subunit 1, domain 2"/>
    <property type="match status" value="1"/>
</dbReference>
<dbReference type="InterPro" id="IPR011488">
    <property type="entry name" value="TIF_2_asu"/>
</dbReference>
<accession>A0AAQ3RRM3</accession>
<dbReference type="PANTHER" id="PTHR10602">
    <property type="entry name" value="EUKARYOTIC TRANSLATION INITIATION FACTOR 2 SUBUNIT 1"/>
    <property type="match status" value="1"/>
</dbReference>
<dbReference type="GO" id="GO:0005850">
    <property type="term" value="C:eukaryotic translation initiation factor 2 complex"/>
    <property type="evidence" value="ECO:0007669"/>
    <property type="project" value="TreeGrafter"/>
</dbReference>
<reference evidence="2 3" key="1">
    <citation type="journal article" date="2023" name="Life. Sci Alliance">
        <title>Evolutionary insights into 3D genome organization and epigenetic landscape of Vigna mungo.</title>
        <authorList>
            <person name="Junaid A."/>
            <person name="Singh B."/>
            <person name="Bhatia S."/>
        </authorList>
    </citation>
    <scope>NUCLEOTIDE SEQUENCE [LARGE SCALE GENOMIC DNA]</scope>
    <source>
        <strain evidence="2">Urdbean</strain>
    </source>
</reference>
<dbReference type="AlphaFoldDB" id="A0AAQ3RRM3"/>
<dbReference type="PANTHER" id="PTHR10602:SF0">
    <property type="entry name" value="EUKARYOTIC TRANSLATION INITIATION FACTOR 2 SUBUNIT 1"/>
    <property type="match status" value="1"/>
</dbReference>
<dbReference type="GO" id="GO:0033290">
    <property type="term" value="C:eukaryotic 48S preinitiation complex"/>
    <property type="evidence" value="ECO:0007669"/>
    <property type="project" value="TreeGrafter"/>
</dbReference>
<dbReference type="Proteomes" id="UP001374535">
    <property type="component" value="Chromosome 7"/>
</dbReference>
<keyword evidence="1" id="KW-0648">Protein biosynthesis</keyword>
<dbReference type="InterPro" id="IPR024054">
    <property type="entry name" value="TIF2_asu_middle_sf"/>
</dbReference>
<name>A0AAQ3RRM3_VIGMU</name>
<protein>
    <submittedName>
        <fullName evidence="2">Uncharacterized protein</fullName>
    </submittedName>
</protein>
<proteinExistence type="predicted"/>
<dbReference type="EMBL" id="CP144694">
    <property type="protein sequence ID" value="WVZ03977.1"/>
    <property type="molecule type" value="Genomic_DNA"/>
</dbReference>
<evidence type="ECO:0000256" key="1">
    <source>
        <dbReference type="ARBA" id="ARBA00022917"/>
    </source>
</evidence>
<sequence length="243" mass="27373">MEERVIRKGGYGGISPSAARGHWRCAPPPNNCLPLSNSLLNLGLRLWWRSAGSLQFDDTSLVVRTLTEGCGFWGLACRGRCSEVVLVWRLEVEGREGEAYHSAVWGALDAEPVMVLRVDKEKDYIDLRECRIYEEDIQPCEERYNKSKLVHSIMRQIAEILNIDLEELYVHIGGHAFENPACYSWNLLLELAFHTHTSGDYDQLGDDLTGHSCNTRGGYHGRVVALDQVDQSKQLHEATSCLA</sequence>
<evidence type="ECO:0000313" key="3">
    <source>
        <dbReference type="Proteomes" id="UP001374535"/>
    </source>
</evidence>
<dbReference type="GO" id="GO:0043022">
    <property type="term" value="F:ribosome binding"/>
    <property type="evidence" value="ECO:0007669"/>
    <property type="project" value="TreeGrafter"/>
</dbReference>
<gene>
    <name evidence="2" type="ORF">V8G54_024783</name>
</gene>
<organism evidence="2 3">
    <name type="scientific">Vigna mungo</name>
    <name type="common">Black gram</name>
    <name type="synonym">Phaseolus mungo</name>
    <dbReference type="NCBI Taxonomy" id="3915"/>
    <lineage>
        <taxon>Eukaryota</taxon>
        <taxon>Viridiplantae</taxon>
        <taxon>Streptophyta</taxon>
        <taxon>Embryophyta</taxon>
        <taxon>Tracheophyta</taxon>
        <taxon>Spermatophyta</taxon>
        <taxon>Magnoliopsida</taxon>
        <taxon>eudicotyledons</taxon>
        <taxon>Gunneridae</taxon>
        <taxon>Pentapetalae</taxon>
        <taxon>rosids</taxon>
        <taxon>fabids</taxon>
        <taxon>Fabales</taxon>
        <taxon>Fabaceae</taxon>
        <taxon>Papilionoideae</taxon>
        <taxon>50 kb inversion clade</taxon>
        <taxon>NPAAA clade</taxon>
        <taxon>indigoferoid/millettioid clade</taxon>
        <taxon>Phaseoleae</taxon>
        <taxon>Vigna</taxon>
    </lineage>
</organism>
<keyword evidence="3" id="KW-1185">Reference proteome</keyword>